<dbReference type="Proteomes" id="UP001597156">
    <property type="component" value="Unassembled WGS sequence"/>
</dbReference>
<dbReference type="EMBL" id="JBHTLH010000004">
    <property type="protein sequence ID" value="MFD1123853.1"/>
    <property type="molecule type" value="Genomic_DNA"/>
</dbReference>
<comment type="caution">
    <text evidence="2">The sequence shown here is derived from an EMBL/GenBank/DDBJ whole genome shotgun (WGS) entry which is preliminary data.</text>
</comment>
<dbReference type="NCBIfam" id="NF033218">
    <property type="entry name" value="anchor_AmaP"/>
    <property type="match status" value="1"/>
</dbReference>
<keyword evidence="3" id="KW-1185">Reference proteome</keyword>
<proteinExistence type="predicted"/>
<gene>
    <name evidence="2" type="primary">amaP</name>
    <name evidence="2" type="ORF">ACFQ22_00545</name>
</gene>
<organism evidence="2 3">
    <name type="scientific">Lentilactobacillus raoultii</name>
    <dbReference type="NCBI Taxonomy" id="1987503"/>
    <lineage>
        <taxon>Bacteria</taxon>
        <taxon>Bacillati</taxon>
        <taxon>Bacillota</taxon>
        <taxon>Bacilli</taxon>
        <taxon>Lactobacillales</taxon>
        <taxon>Lactobacillaceae</taxon>
        <taxon>Lentilactobacillus</taxon>
    </lineage>
</organism>
<keyword evidence="1" id="KW-0472">Membrane</keyword>
<evidence type="ECO:0000313" key="2">
    <source>
        <dbReference type="EMBL" id="MFD1123853.1"/>
    </source>
</evidence>
<accession>A0ABW3PI00</accession>
<reference evidence="3" key="1">
    <citation type="journal article" date="2019" name="Int. J. Syst. Evol. Microbiol.">
        <title>The Global Catalogue of Microorganisms (GCM) 10K type strain sequencing project: providing services to taxonomists for standard genome sequencing and annotation.</title>
        <authorList>
            <consortium name="The Broad Institute Genomics Platform"/>
            <consortium name="The Broad Institute Genome Sequencing Center for Infectious Disease"/>
            <person name="Wu L."/>
            <person name="Ma J."/>
        </authorList>
    </citation>
    <scope>NUCLEOTIDE SEQUENCE [LARGE SCALE GENOMIC DNA]</scope>
    <source>
        <strain evidence="3">CCUG 71848</strain>
    </source>
</reference>
<keyword evidence="1" id="KW-1133">Transmembrane helix</keyword>
<evidence type="ECO:0000313" key="3">
    <source>
        <dbReference type="Proteomes" id="UP001597156"/>
    </source>
</evidence>
<protein>
    <submittedName>
        <fullName evidence="2">Alkaline shock response membrane anchor protein AmaP</fullName>
    </submittedName>
</protein>
<evidence type="ECO:0000256" key="1">
    <source>
        <dbReference type="SAM" id="Phobius"/>
    </source>
</evidence>
<feature type="transmembrane region" description="Helical" evidence="1">
    <location>
        <begin position="7"/>
        <end position="30"/>
    </location>
</feature>
<name>A0ABW3PI00_9LACO</name>
<dbReference type="RefSeq" id="WP_121979123.1">
    <property type="nucleotide sequence ID" value="NZ_JBHTLH010000004.1"/>
</dbReference>
<feature type="transmembrane region" description="Helical" evidence="1">
    <location>
        <begin position="50"/>
        <end position="73"/>
    </location>
</feature>
<sequence>MRKSTKTAIIIWGLLGLSQSIWLIGLVAPIDYLSKMVLSTVQTSETWIEILAVSLSLIVGIAGILGIVIALLAPAKVKSLDFRSPNGKLSVSQQAVEKMVQEAILAEKSVTDVKTNLKMTGRKPKVRVKVSAVDRKDRDLVKLGEEIQTTVINEIGRIMAVPVKKVKVRIKPASSVKSSRTNQPRVV</sequence>
<keyword evidence="1" id="KW-0812">Transmembrane</keyword>